<reference evidence="2" key="1">
    <citation type="submission" date="2021-01" db="UniProtKB">
        <authorList>
            <consortium name="EnsemblPlants"/>
        </authorList>
    </citation>
    <scope>IDENTIFICATION</scope>
</reference>
<name>A0A7N0UDE3_KALFE</name>
<organism evidence="2 3">
    <name type="scientific">Kalanchoe fedtschenkoi</name>
    <name type="common">Lavender scallops</name>
    <name type="synonym">South American air plant</name>
    <dbReference type="NCBI Taxonomy" id="63787"/>
    <lineage>
        <taxon>Eukaryota</taxon>
        <taxon>Viridiplantae</taxon>
        <taxon>Streptophyta</taxon>
        <taxon>Embryophyta</taxon>
        <taxon>Tracheophyta</taxon>
        <taxon>Spermatophyta</taxon>
        <taxon>Magnoliopsida</taxon>
        <taxon>eudicotyledons</taxon>
        <taxon>Gunneridae</taxon>
        <taxon>Pentapetalae</taxon>
        <taxon>Saxifragales</taxon>
        <taxon>Crassulaceae</taxon>
        <taxon>Kalanchoe</taxon>
    </lineage>
</organism>
<protein>
    <submittedName>
        <fullName evidence="2">Uncharacterized protein</fullName>
    </submittedName>
</protein>
<feature type="region of interest" description="Disordered" evidence="1">
    <location>
        <begin position="1"/>
        <end position="25"/>
    </location>
</feature>
<evidence type="ECO:0000256" key="1">
    <source>
        <dbReference type="SAM" id="MobiDB-lite"/>
    </source>
</evidence>
<proteinExistence type="predicted"/>
<feature type="compositionally biased region" description="Polar residues" evidence="1">
    <location>
        <begin position="10"/>
        <end position="25"/>
    </location>
</feature>
<dbReference type="EnsemblPlants" id="Kaladp0060s0484.1.v1.1">
    <property type="protein sequence ID" value="Kaladp0060s0484.1.v1.1"/>
    <property type="gene ID" value="Kaladp0060s0484.v1.1"/>
</dbReference>
<keyword evidence="3" id="KW-1185">Reference proteome</keyword>
<accession>A0A7N0UDE3</accession>
<dbReference type="AlphaFoldDB" id="A0A7N0UDE3"/>
<sequence length="171" mass="19660">MRISPAHGSNRFQQAGSQQILTNASGRLNPKTRSEVFGGGRATWTNVIRSKYRDRRLHIKVKVTKSVGGGLTGPLKPQLGPNRDQQFINFDFLVLTSIVDFSRFATRWSFESLRWFDFSFVHTLLWSVSVVFMKMEAKTRSDFRKQFGKEVERLNLVKCFTRRAQPSLKSA</sequence>
<dbReference type="Proteomes" id="UP000594263">
    <property type="component" value="Unplaced"/>
</dbReference>
<evidence type="ECO:0000313" key="2">
    <source>
        <dbReference type="EnsemblPlants" id="Kaladp0060s0484.1.v1.1"/>
    </source>
</evidence>
<dbReference type="Gramene" id="Kaladp0060s0484.1.v1.1">
    <property type="protein sequence ID" value="Kaladp0060s0484.1.v1.1"/>
    <property type="gene ID" value="Kaladp0060s0484.v1.1"/>
</dbReference>
<evidence type="ECO:0000313" key="3">
    <source>
        <dbReference type="Proteomes" id="UP000594263"/>
    </source>
</evidence>